<dbReference type="PANTHER" id="PTHR30511:SF0">
    <property type="entry name" value="ALANINE RACEMASE, CATABOLIC-RELATED"/>
    <property type="match status" value="1"/>
</dbReference>
<dbReference type="PROSITE" id="PS51257">
    <property type="entry name" value="PROKAR_LIPOPROTEIN"/>
    <property type="match status" value="1"/>
</dbReference>
<evidence type="ECO:0000256" key="3">
    <source>
        <dbReference type="ARBA" id="ARBA00022729"/>
    </source>
</evidence>
<evidence type="ECO:0000256" key="5">
    <source>
        <dbReference type="ARBA" id="ARBA00022898"/>
    </source>
</evidence>
<dbReference type="AlphaFoldDB" id="A0AAV3M9N6"/>
<reference evidence="13 14" key="1">
    <citation type="submission" date="2014-01" db="EMBL/GenBank/DDBJ databases">
        <authorList>
            <person name="Durkin A.S."/>
            <person name="McCorrison J."/>
            <person name="Torralba M."/>
            <person name="Gillis M."/>
            <person name="Haft D.H."/>
            <person name="Methe B."/>
            <person name="Sutton G."/>
            <person name="Nelson K.E."/>
        </authorList>
    </citation>
    <scope>NUCLEOTIDE SEQUENCE [LARGE SCALE GENOMIC DNA]</scope>
    <source>
        <strain evidence="13 14">205/92</strain>
    </source>
</reference>
<dbReference type="SUPFAM" id="SSF51419">
    <property type="entry name" value="PLP-binding barrel"/>
    <property type="match status" value="1"/>
</dbReference>
<keyword evidence="4 9" id="KW-0574">Periplasm</keyword>
<keyword evidence="3 9" id="KW-0732">Signal</keyword>
<evidence type="ECO:0000313" key="13">
    <source>
        <dbReference type="EMBL" id="EUD12450.1"/>
    </source>
</evidence>
<organism evidence="13 14">
    <name type="scientific">Providencia alcalifaciens 205/92</name>
    <dbReference type="NCBI Taxonomy" id="1256988"/>
    <lineage>
        <taxon>Bacteria</taxon>
        <taxon>Pseudomonadati</taxon>
        <taxon>Pseudomonadota</taxon>
        <taxon>Gammaproteobacteria</taxon>
        <taxon>Enterobacterales</taxon>
        <taxon>Morganellaceae</taxon>
        <taxon>Providencia</taxon>
    </lineage>
</organism>
<dbReference type="InterPro" id="IPR020622">
    <property type="entry name" value="Ala_racemase_pyridoxalP-BS"/>
</dbReference>
<keyword evidence="6 9" id="KW-1015">Disulfide bond</keyword>
<dbReference type="NCBIfam" id="TIGR00492">
    <property type="entry name" value="alr"/>
    <property type="match status" value="1"/>
</dbReference>
<evidence type="ECO:0000256" key="2">
    <source>
        <dbReference type="ARBA" id="ARBA00004418"/>
    </source>
</evidence>
<evidence type="ECO:0000256" key="11">
    <source>
        <dbReference type="PIRSR" id="PIRSR600821-52"/>
    </source>
</evidence>
<dbReference type="Pfam" id="PF01168">
    <property type="entry name" value="Ala_racemase_N"/>
    <property type="match status" value="1"/>
</dbReference>
<evidence type="ECO:0000313" key="14">
    <source>
        <dbReference type="Proteomes" id="UP000022311"/>
    </source>
</evidence>
<feature type="chain" id="PRO_5043071588" description="Broad specificity amino-acid racemase" evidence="9">
    <location>
        <begin position="30"/>
        <end position="413"/>
    </location>
</feature>
<proteinExistence type="inferred from homology"/>
<sequence precursor="true">MAKDKNVSFRLRYLALLPLLVATACQQPAKTNIIETSSAQVQPAVVNNSWIEISHSALDYNIKKVQTLLGDKAGLCAVLKGDAYGHDLTLVTPVMIENNVQCIGLTSNTEFKQVRDLGFKGRLMRVRNATEKEMAQATEFHVEELIGNLDMAQRLNAIGAKQNTIIPIHLALNSAGMSRNGLEVSNAEGLQQAKLISPLPNLKIVGIMSHYPAEDEAQIRQDLAKFKKQSQQVLKMTGLKREDVTLHVANTYATLTVPESWLDMVRVGGIFYGDTVATNDYKRVMTFKSNIAAVNHYPKGNTVGYDRTYTLKRDSVLANIPVGYADGYRRVFSNAGHVLINGQRVPVLGKTSMNTVMVDITDLKNVQPGDEVVFFGKQGNGEITAEEVEEISGALFTEMSILWGATNKRILVN</sequence>
<dbReference type="NCBIfam" id="NF009879">
    <property type="entry name" value="PRK13340.1-4"/>
    <property type="match status" value="1"/>
</dbReference>
<comment type="function">
    <text evidence="9">Amino-acid racemase able to utilize a broad range of substrates.</text>
</comment>
<dbReference type="InterPro" id="IPR011079">
    <property type="entry name" value="Ala_racemase_C"/>
</dbReference>
<dbReference type="GO" id="GO:0030170">
    <property type="term" value="F:pyridoxal phosphate binding"/>
    <property type="evidence" value="ECO:0007669"/>
    <property type="project" value="UniProtKB-UniRule"/>
</dbReference>
<comment type="similarity">
    <text evidence="8 9">Belongs to the alanine racemase family. Bsr subfamily.</text>
</comment>
<feature type="active site" description="Proton acceptor" evidence="9">
    <location>
        <position position="305"/>
    </location>
</feature>
<feature type="active site" description="Proton acceptor" evidence="9">
    <location>
        <position position="80"/>
    </location>
</feature>
<evidence type="ECO:0000256" key="8">
    <source>
        <dbReference type="ARBA" id="ARBA00023456"/>
    </source>
</evidence>
<evidence type="ECO:0000256" key="4">
    <source>
        <dbReference type="ARBA" id="ARBA00022764"/>
    </source>
</evidence>
<evidence type="ECO:0000259" key="12">
    <source>
        <dbReference type="SMART" id="SM01005"/>
    </source>
</evidence>
<comment type="catalytic activity">
    <reaction evidence="9">
        <text>an L-alpha-amino acid = a D-alpha-amino acid</text>
        <dbReference type="Rhea" id="RHEA:18317"/>
        <dbReference type="ChEBI" id="CHEBI:59869"/>
        <dbReference type="ChEBI" id="CHEBI:59871"/>
        <dbReference type="EC" id="5.1.1.10"/>
    </reaction>
</comment>
<dbReference type="Proteomes" id="UP000022311">
    <property type="component" value="Unassembled WGS sequence"/>
</dbReference>
<dbReference type="InterPro" id="IPR001608">
    <property type="entry name" value="Ala_racemase_N"/>
</dbReference>
<comment type="subcellular location">
    <subcellularLocation>
        <location evidence="2 9">Periplasm</location>
    </subcellularLocation>
</comment>
<dbReference type="PRINTS" id="PR00992">
    <property type="entry name" value="ALARACEMASE"/>
</dbReference>
<feature type="disulfide bond" evidence="9">
    <location>
        <begin position="76"/>
        <end position="102"/>
    </location>
</feature>
<dbReference type="GO" id="GO:0042597">
    <property type="term" value="C:periplasmic space"/>
    <property type="evidence" value="ECO:0007669"/>
    <property type="project" value="UniProtKB-SubCell"/>
</dbReference>
<feature type="domain" description="Alanine racemase C-terminal" evidence="12">
    <location>
        <begin position="284"/>
        <end position="412"/>
    </location>
</feature>
<dbReference type="GO" id="GO:0005829">
    <property type="term" value="C:cytosol"/>
    <property type="evidence" value="ECO:0007669"/>
    <property type="project" value="TreeGrafter"/>
</dbReference>
<dbReference type="PANTHER" id="PTHR30511">
    <property type="entry name" value="ALANINE RACEMASE"/>
    <property type="match status" value="1"/>
</dbReference>
<dbReference type="HAMAP" id="MF_02212">
    <property type="entry name" value="Bsr_racemase"/>
    <property type="match status" value="1"/>
</dbReference>
<dbReference type="CDD" id="cd06826">
    <property type="entry name" value="PLPDE_III_AR2"/>
    <property type="match status" value="1"/>
</dbReference>
<dbReference type="InterPro" id="IPR009006">
    <property type="entry name" value="Ala_racemase/Decarboxylase_C"/>
</dbReference>
<keyword evidence="5 9" id="KW-0663">Pyridoxal phosphate</keyword>
<gene>
    <name evidence="13" type="primary">alr_2</name>
    <name evidence="13" type="ORF">HMPREF1563_0916</name>
</gene>
<dbReference type="InterPro" id="IPR043698">
    <property type="entry name" value="Racemase_Bsr/Lyr"/>
</dbReference>
<dbReference type="EMBL" id="JALD01000018">
    <property type="protein sequence ID" value="EUD12450.1"/>
    <property type="molecule type" value="Genomic_DNA"/>
</dbReference>
<comment type="cofactor">
    <cofactor evidence="1 9 10">
        <name>pyridoxal 5'-phosphate</name>
        <dbReference type="ChEBI" id="CHEBI:597326"/>
    </cofactor>
</comment>
<dbReference type="Gene3D" id="2.40.37.10">
    <property type="entry name" value="Lyase, Ornithine Decarboxylase, Chain A, domain 1"/>
    <property type="match status" value="1"/>
</dbReference>
<comment type="catalytic activity">
    <reaction evidence="9">
        <text>L-lysine = D-lysine</text>
        <dbReference type="Rhea" id="RHEA:22864"/>
        <dbReference type="ChEBI" id="CHEBI:32551"/>
        <dbReference type="ChEBI" id="CHEBI:32557"/>
    </reaction>
</comment>
<keyword evidence="7 9" id="KW-0413">Isomerase</keyword>
<comment type="catalytic activity">
    <reaction evidence="9">
        <text>L-arginine = D-arginine</text>
        <dbReference type="Rhea" id="RHEA:18069"/>
        <dbReference type="ChEBI" id="CHEBI:32682"/>
        <dbReference type="ChEBI" id="CHEBI:32689"/>
    </reaction>
</comment>
<protein>
    <recommendedName>
        <fullName evidence="9">Broad specificity amino-acid racemase</fullName>
        <ecNumber evidence="9">5.1.1.10</ecNumber>
    </recommendedName>
</protein>
<evidence type="ECO:0000256" key="7">
    <source>
        <dbReference type="ARBA" id="ARBA00023235"/>
    </source>
</evidence>
<dbReference type="EC" id="5.1.1.10" evidence="9"/>
<feature type="signal peptide" evidence="9">
    <location>
        <begin position="1"/>
        <end position="29"/>
    </location>
</feature>
<evidence type="ECO:0000256" key="10">
    <source>
        <dbReference type="PIRSR" id="PIRSR600821-50"/>
    </source>
</evidence>
<feature type="binding site" evidence="9 11">
    <location>
        <position position="179"/>
    </location>
    <ligand>
        <name>substrate</name>
    </ligand>
</feature>
<accession>A0AAV3M9N6</accession>
<dbReference type="SUPFAM" id="SSF50621">
    <property type="entry name" value="Alanine racemase C-terminal domain-like"/>
    <property type="match status" value="1"/>
</dbReference>
<evidence type="ECO:0000256" key="9">
    <source>
        <dbReference type="HAMAP-Rule" id="MF_02212"/>
    </source>
</evidence>
<dbReference type="SMART" id="SM01005">
    <property type="entry name" value="Ala_racemase_C"/>
    <property type="match status" value="1"/>
</dbReference>
<dbReference type="Gene3D" id="3.20.20.10">
    <property type="entry name" value="Alanine racemase"/>
    <property type="match status" value="1"/>
</dbReference>
<feature type="binding site" evidence="9 11">
    <location>
        <position position="353"/>
    </location>
    <ligand>
        <name>substrate</name>
    </ligand>
</feature>
<dbReference type="GO" id="GO:0008784">
    <property type="term" value="F:alanine racemase activity"/>
    <property type="evidence" value="ECO:0007669"/>
    <property type="project" value="InterPro"/>
</dbReference>
<feature type="modified residue" description="N6-(pyridoxal phosphate)lysine" evidence="9 10">
    <location>
        <position position="80"/>
    </location>
</feature>
<dbReference type="Pfam" id="PF00842">
    <property type="entry name" value="Ala_racemase_C"/>
    <property type="match status" value="1"/>
</dbReference>
<dbReference type="InterPro" id="IPR029066">
    <property type="entry name" value="PLP-binding_barrel"/>
</dbReference>
<evidence type="ECO:0000256" key="1">
    <source>
        <dbReference type="ARBA" id="ARBA00001933"/>
    </source>
</evidence>
<name>A0AAV3M9N6_9GAMM</name>
<dbReference type="InterPro" id="IPR000821">
    <property type="entry name" value="Ala_racemase"/>
</dbReference>
<dbReference type="GO" id="GO:0030632">
    <property type="term" value="P:D-alanine biosynthetic process"/>
    <property type="evidence" value="ECO:0007669"/>
    <property type="project" value="TreeGrafter"/>
</dbReference>
<dbReference type="PROSITE" id="PS00395">
    <property type="entry name" value="ALANINE_RACEMASE"/>
    <property type="match status" value="1"/>
</dbReference>
<evidence type="ECO:0000256" key="6">
    <source>
        <dbReference type="ARBA" id="ARBA00023157"/>
    </source>
</evidence>
<comment type="caution">
    <text evidence="13">The sequence shown here is derived from an EMBL/GenBank/DDBJ whole genome shotgun (WGS) entry which is preliminary data.</text>
</comment>